<dbReference type="InterPro" id="IPR026950">
    <property type="entry name" value="Caps_assemb_Wzi"/>
</dbReference>
<dbReference type="EMBL" id="JAFKCU010000003">
    <property type="protein sequence ID" value="MBN7816358.1"/>
    <property type="molecule type" value="Genomic_DNA"/>
</dbReference>
<comment type="caution">
    <text evidence="1">The sequence shown here is derived from an EMBL/GenBank/DDBJ whole genome shotgun (WGS) entry which is preliminary data.</text>
</comment>
<sequence length="481" mass="54492">MAFQKPWIKEIGHGTKYGIIPTRISVFGNTVRPYWYSPNGMIPGKGMQFYISGGGFISKKYFSIDFQPEINIAQNLRYQGSTVLLNVFPNGENPERFGDEFYTRIGLGQSKIVGKLGAFELGLSNRNLWWGPGQWNALTFSNNAPGFFHGVLGTHRPAKTFFGSFEFQMISGFPESKKYHTYQDSVLNSRSRIKPNRNRYLNALNFSISPKWISGLSIGAARTVQTFTDSVSVKNFIDIFPVFWGVTKQSVGSDLVGKSDRGRDQQITVFFRQVIPKAGLEFYGEFGRRDHALNMRDLILSPAHSRAYLLGFNKLFQLPNLKLIQIRGEMTQQSQSVNWIVRAASTTPWHTNGTIGGFTSWDQAMGVGLGMGSNAQMLEISLVEDLNKLGLYLERKAPFADFYDTADLAKNGYEPWIDFTAGPVFDHQWKNLIFSGRMLFTYASNYYWSQELGSQKNVDFPQKNNLFSTSTQVNLIYLFNK</sequence>
<evidence type="ECO:0000313" key="2">
    <source>
        <dbReference type="Proteomes" id="UP000664480"/>
    </source>
</evidence>
<name>A0ABS3CGZ2_9BACT</name>
<dbReference type="Gene3D" id="2.40.160.130">
    <property type="entry name" value="Capsule assembly protein Wzi"/>
    <property type="match status" value="1"/>
</dbReference>
<proteinExistence type="predicted"/>
<dbReference type="RefSeq" id="WP_206587038.1">
    <property type="nucleotide sequence ID" value="NZ_JAFKCU010000003.1"/>
</dbReference>
<dbReference type="InterPro" id="IPR038636">
    <property type="entry name" value="Wzi_sf"/>
</dbReference>
<dbReference type="Proteomes" id="UP000664480">
    <property type="component" value="Unassembled WGS sequence"/>
</dbReference>
<gene>
    <name evidence="1" type="ORF">J0A69_12995</name>
</gene>
<keyword evidence="2" id="KW-1185">Reference proteome</keyword>
<organism evidence="1 2">
    <name type="scientific">Algoriphagus pacificus</name>
    <dbReference type="NCBI Taxonomy" id="2811234"/>
    <lineage>
        <taxon>Bacteria</taxon>
        <taxon>Pseudomonadati</taxon>
        <taxon>Bacteroidota</taxon>
        <taxon>Cytophagia</taxon>
        <taxon>Cytophagales</taxon>
        <taxon>Cyclobacteriaceae</taxon>
        <taxon>Algoriphagus</taxon>
    </lineage>
</organism>
<evidence type="ECO:0008006" key="3">
    <source>
        <dbReference type="Google" id="ProtNLM"/>
    </source>
</evidence>
<dbReference type="Pfam" id="PF14052">
    <property type="entry name" value="Caps_assemb_Wzi"/>
    <property type="match status" value="1"/>
</dbReference>
<accession>A0ABS3CGZ2</accession>
<reference evidence="1 2" key="1">
    <citation type="submission" date="2021-03" db="EMBL/GenBank/DDBJ databases">
        <title>novel species isolated from a fishpond in China.</title>
        <authorList>
            <person name="Lu H."/>
            <person name="Cai Z."/>
        </authorList>
    </citation>
    <scope>NUCLEOTIDE SEQUENCE [LARGE SCALE GENOMIC DNA]</scope>
    <source>
        <strain evidence="1 2">YJ13C</strain>
    </source>
</reference>
<evidence type="ECO:0000313" key="1">
    <source>
        <dbReference type="EMBL" id="MBN7816358.1"/>
    </source>
</evidence>
<protein>
    <recommendedName>
        <fullName evidence="3">Capsule assembly protein Wzi</fullName>
    </recommendedName>
</protein>